<dbReference type="Proteomes" id="UP000001226">
    <property type="component" value="Chromosome"/>
</dbReference>
<dbReference type="InterPro" id="IPR007359">
    <property type="entry name" value="SigmaE_reg_RseC_MucC"/>
</dbReference>
<dbReference type="Pfam" id="PF04246">
    <property type="entry name" value="RseC_MucC"/>
    <property type="match status" value="1"/>
</dbReference>
<protein>
    <submittedName>
        <fullName evidence="2">Putative sigma-E factor regulatory protein</fullName>
    </submittedName>
</protein>
<sequence>MMIETATVVDYQSGIATVQCSAKSACGGCAARNSCGTKSLSALTGEKFAPQFKLSVDMPLTVGDKVQIGLPEQTLLLSVFLIYCVPLFVLVLSAAIFSQLFANELFVALFMLISVSMTFWNIRRIMYKKRESEFTPVFLRRL</sequence>
<dbReference type="EMBL" id="CP001091">
    <property type="protein sequence ID" value="ACE61072.1"/>
    <property type="molecule type" value="Genomic_DNA"/>
</dbReference>
<organism evidence="2 3">
    <name type="scientific">Actinobacillus pleuropneumoniae serotype 7 (strain AP76)</name>
    <dbReference type="NCBI Taxonomy" id="537457"/>
    <lineage>
        <taxon>Bacteria</taxon>
        <taxon>Pseudomonadati</taxon>
        <taxon>Pseudomonadota</taxon>
        <taxon>Gammaproteobacteria</taxon>
        <taxon>Pasteurellales</taxon>
        <taxon>Pasteurellaceae</taxon>
        <taxon>Actinobacillus</taxon>
    </lineage>
</organism>
<dbReference type="RefSeq" id="WP_012478349.1">
    <property type="nucleotide sequence ID" value="NC_010939.1"/>
</dbReference>
<dbReference type="HOGENOM" id="CLU_124911_0_0_6"/>
<dbReference type="AlphaFoldDB" id="B3H0R0"/>
<evidence type="ECO:0000313" key="2">
    <source>
        <dbReference type="EMBL" id="ACE61072.1"/>
    </source>
</evidence>
<reference evidence="3" key="1">
    <citation type="submission" date="2008-06" db="EMBL/GenBank/DDBJ databases">
        <title>Genome and proteome analysis of A. pleuropneumoniae serotype 7.</title>
        <authorList>
            <person name="Linke B."/>
            <person name="Buettner F."/>
            <person name="Martinez-Arias R."/>
            <person name="Goesmann A."/>
            <person name="Baltes N."/>
            <person name="Tegetmeyer H."/>
            <person name="Singh M."/>
            <person name="Gerlach G.F."/>
        </authorList>
    </citation>
    <scope>NUCLEOTIDE SEQUENCE [LARGE SCALE GENOMIC DNA]</scope>
    <source>
        <strain evidence="3">AP76</strain>
    </source>
</reference>
<proteinExistence type="predicted"/>
<evidence type="ECO:0000256" key="1">
    <source>
        <dbReference type="SAM" id="Phobius"/>
    </source>
</evidence>
<accession>B3H0R0</accession>
<feature type="transmembrane region" description="Helical" evidence="1">
    <location>
        <begin position="75"/>
        <end position="99"/>
    </location>
</feature>
<dbReference type="PANTHER" id="PTHR35867">
    <property type="entry name" value="PROTEIN RSEC"/>
    <property type="match status" value="1"/>
</dbReference>
<evidence type="ECO:0000313" key="3">
    <source>
        <dbReference type="Proteomes" id="UP000001226"/>
    </source>
</evidence>
<feature type="transmembrane region" description="Helical" evidence="1">
    <location>
        <begin position="105"/>
        <end position="122"/>
    </location>
</feature>
<dbReference type="PANTHER" id="PTHR35867:SF1">
    <property type="entry name" value="PROTEIN RSEC"/>
    <property type="match status" value="1"/>
</dbReference>
<gene>
    <name evidence="2" type="primary">rseC</name>
    <name evidence="2" type="ordered locus">APP7_0420</name>
</gene>
<dbReference type="InterPro" id="IPR026268">
    <property type="entry name" value="RseC"/>
</dbReference>
<name>B3H0R0_ACTP7</name>
<dbReference type="KEGG" id="apa:APP7_0420"/>
<keyword evidence="1" id="KW-1133">Transmembrane helix</keyword>
<keyword evidence="1" id="KW-0472">Membrane</keyword>
<dbReference type="PIRSF" id="PIRSF004923">
    <property type="entry name" value="RseC"/>
    <property type="match status" value="1"/>
</dbReference>
<keyword evidence="1" id="KW-0812">Transmembrane</keyword>